<accession>A0A928Z5F3</accession>
<comment type="caution">
    <text evidence="2">The sequence shown here is derived from an EMBL/GenBank/DDBJ whole genome shotgun (WGS) entry which is preliminary data.</text>
</comment>
<evidence type="ECO:0000313" key="2">
    <source>
        <dbReference type="EMBL" id="MBE9031413.1"/>
    </source>
</evidence>
<proteinExistence type="predicted"/>
<organism evidence="2 3">
    <name type="scientific">Romeriopsis navalis LEGE 11480</name>
    <dbReference type="NCBI Taxonomy" id="2777977"/>
    <lineage>
        <taxon>Bacteria</taxon>
        <taxon>Bacillati</taxon>
        <taxon>Cyanobacteriota</taxon>
        <taxon>Cyanophyceae</taxon>
        <taxon>Leptolyngbyales</taxon>
        <taxon>Leptolyngbyaceae</taxon>
        <taxon>Romeriopsis</taxon>
        <taxon>Romeriopsis navalis</taxon>
    </lineage>
</organism>
<feature type="transmembrane region" description="Helical" evidence="1">
    <location>
        <begin position="54"/>
        <end position="73"/>
    </location>
</feature>
<evidence type="ECO:0000256" key="1">
    <source>
        <dbReference type="SAM" id="Phobius"/>
    </source>
</evidence>
<feature type="transmembrane region" description="Helical" evidence="1">
    <location>
        <begin position="170"/>
        <end position="191"/>
    </location>
</feature>
<evidence type="ECO:0000313" key="3">
    <source>
        <dbReference type="Proteomes" id="UP000625316"/>
    </source>
</evidence>
<keyword evidence="3" id="KW-1185">Reference proteome</keyword>
<keyword evidence="1" id="KW-0472">Membrane</keyword>
<gene>
    <name evidence="2" type="ORF">IQ266_16890</name>
</gene>
<feature type="transmembrane region" description="Helical" evidence="1">
    <location>
        <begin position="203"/>
        <end position="220"/>
    </location>
</feature>
<name>A0A928Z5F3_9CYAN</name>
<feature type="transmembrane region" description="Helical" evidence="1">
    <location>
        <begin position="93"/>
        <end position="113"/>
    </location>
</feature>
<keyword evidence="1" id="KW-1133">Transmembrane helix</keyword>
<sequence>MTLSISGYSWLIFGLWLGGRWLHELAHTVVRYRLVTSHVRQQQRLSINPLQQAYGWQTWIWPSCSMLLLSLPLPARMIQVSHRQLPDRRHRTWVAAAGPLTTLSLLLVLGLMLAGGRSSPILVSWFWLELVAFGLSLVPLPGMDGYGLIEPWLPLAWQRSLGRLKRQGHLVLMAYLWSVGAPAFMGLQPRWILLQFDVLTTKVLHTVFFLMVLLRLWYLWRDRPVANLPAQSQADAESQVPVANVR</sequence>
<dbReference type="PANTHER" id="PTHR35864:SF1">
    <property type="entry name" value="ZINC METALLOPROTEASE YWHC-RELATED"/>
    <property type="match status" value="1"/>
</dbReference>
<dbReference type="AlphaFoldDB" id="A0A928Z5F3"/>
<dbReference type="Proteomes" id="UP000625316">
    <property type="component" value="Unassembled WGS sequence"/>
</dbReference>
<dbReference type="InterPro" id="IPR052348">
    <property type="entry name" value="Metallopeptidase_M50B"/>
</dbReference>
<protein>
    <submittedName>
        <fullName evidence="2">Uncharacterized protein</fullName>
    </submittedName>
</protein>
<reference evidence="2" key="1">
    <citation type="submission" date="2020-10" db="EMBL/GenBank/DDBJ databases">
        <authorList>
            <person name="Castelo-Branco R."/>
            <person name="Eusebio N."/>
            <person name="Adriana R."/>
            <person name="Vieira A."/>
            <person name="Brugerolle De Fraissinette N."/>
            <person name="Rezende De Castro R."/>
            <person name="Schneider M.P."/>
            <person name="Vasconcelos V."/>
            <person name="Leao P.N."/>
        </authorList>
    </citation>
    <scope>NUCLEOTIDE SEQUENCE</scope>
    <source>
        <strain evidence="2">LEGE 11480</strain>
    </source>
</reference>
<keyword evidence="1" id="KW-0812">Transmembrane</keyword>
<dbReference type="PANTHER" id="PTHR35864">
    <property type="entry name" value="ZINC METALLOPROTEASE MJ0611-RELATED"/>
    <property type="match status" value="1"/>
</dbReference>
<dbReference type="EMBL" id="JADEXQ010000062">
    <property type="protein sequence ID" value="MBE9031413.1"/>
    <property type="molecule type" value="Genomic_DNA"/>
</dbReference>
<dbReference type="RefSeq" id="WP_264326239.1">
    <property type="nucleotide sequence ID" value="NZ_JADEXQ010000062.1"/>
</dbReference>
<feature type="transmembrane region" description="Helical" evidence="1">
    <location>
        <begin position="125"/>
        <end position="149"/>
    </location>
</feature>